<comment type="cofactor">
    <cofactor evidence="1">
        <name>[4Fe-4S] cluster</name>
        <dbReference type="ChEBI" id="CHEBI:49883"/>
    </cofactor>
</comment>
<evidence type="ECO:0000256" key="1">
    <source>
        <dbReference type="ARBA" id="ARBA00001966"/>
    </source>
</evidence>
<keyword evidence="4" id="KW-0411">Iron-sulfur</keyword>
<keyword evidence="2" id="KW-0479">Metal-binding</keyword>
<protein>
    <submittedName>
        <fullName evidence="7">HhH-GPD family protein</fullName>
    </submittedName>
</protein>
<dbReference type="InterPro" id="IPR011257">
    <property type="entry name" value="DNA_glycosylase"/>
</dbReference>
<keyword evidence="3" id="KW-0408">Iron</keyword>
<evidence type="ECO:0000313" key="8">
    <source>
        <dbReference type="Proteomes" id="UP000009309"/>
    </source>
</evidence>
<name>I2GI55_9BACT</name>
<dbReference type="SMART" id="SM00525">
    <property type="entry name" value="FES"/>
    <property type="match status" value="1"/>
</dbReference>
<dbReference type="PANTHER" id="PTHR47203:SF1">
    <property type="entry name" value="HYPOTHETICAL BASE EXCISION DNA REPAIR PROTEIN (EUROFUNG)"/>
    <property type="match status" value="1"/>
</dbReference>
<organism evidence="7 8">
    <name type="scientific">Fibrisoma limi BUZ 3</name>
    <dbReference type="NCBI Taxonomy" id="1185876"/>
    <lineage>
        <taxon>Bacteria</taxon>
        <taxon>Pseudomonadati</taxon>
        <taxon>Bacteroidota</taxon>
        <taxon>Cytophagia</taxon>
        <taxon>Cytophagales</taxon>
        <taxon>Spirosomataceae</taxon>
        <taxon>Fibrisoma</taxon>
    </lineage>
</organism>
<reference evidence="7 8" key="1">
    <citation type="journal article" date="2012" name="J. Bacteriol.">
        <title>Genome Sequence of the Filamentous Bacterium Fibrisoma limi BUZ 3T.</title>
        <authorList>
            <person name="Filippini M."/>
            <person name="Qi W."/>
            <person name="Jaenicke S."/>
            <person name="Goesmann A."/>
            <person name="Smits T.H."/>
            <person name="Bagheri H.C."/>
        </authorList>
    </citation>
    <scope>NUCLEOTIDE SEQUENCE [LARGE SCALE GENOMIC DNA]</scope>
    <source>
        <strain evidence="8">BUZ 3T</strain>
    </source>
</reference>
<evidence type="ECO:0000256" key="2">
    <source>
        <dbReference type="ARBA" id="ARBA00022723"/>
    </source>
</evidence>
<dbReference type="EMBL" id="CAIT01000006">
    <property type="protein sequence ID" value="CCH53580.1"/>
    <property type="molecule type" value="Genomic_DNA"/>
</dbReference>
<evidence type="ECO:0000256" key="4">
    <source>
        <dbReference type="ARBA" id="ARBA00023014"/>
    </source>
</evidence>
<evidence type="ECO:0000256" key="3">
    <source>
        <dbReference type="ARBA" id="ARBA00023004"/>
    </source>
</evidence>
<dbReference type="Proteomes" id="UP000009309">
    <property type="component" value="Unassembled WGS sequence"/>
</dbReference>
<feature type="domain" description="HhH-GPD" evidence="6">
    <location>
        <begin position="43"/>
        <end position="202"/>
    </location>
</feature>
<dbReference type="InterPro" id="IPR023170">
    <property type="entry name" value="HhH_base_excis_C"/>
</dbReference>
<dbReference type="STRING" id="1185876.BN8_02687"/>
<dbReference type="PANTHER" id="PTHR47203">
    <property type="match status" value="1"/>
</dbReference>
<dbReference type="SUPFAM" id="SSF48150">
    <property type="entry name" value="DNA-glycosylase"/>
    <property type="match status" value="1"/>
</dbReference>
<comment type="caution">
    <text evidence="7">The sequence shown here is derived from an EMBL/GenBank/DDBJ whole genome shotgun (WGS) entry which is preliminary data.</text>
</comment>
<evidence type="ECO:0000259" key="6">
    <source>
        <dbReference type="SMART" id="SM00478"/>
    </source>
</evidence>
<dbReference type="SMART" id="SM00478">
    <property type="entry name" value="ENDO3c"/>
    <property type="match status" value="1"/>
</dbReference>
<dbReference type="RefSeq" id="WP_009282160.1">
    <property type="nucleotide sequence ID" value="NZ_CAIT01000006.1"/>
</dbReference>
<dbReference type="GO" id="GO:0140097">
    <property type="term" value="F:catalytic activity, acting on DNA"/>
    <property type="evidence" value="ECO:0007669"/>
    <property type="project" value="UniProtKB-ARBA"/>
</dbReference>
<dbReference type="InterPro" id="IPR003651">
    <property type="entry name" value="Endonuclease3_FeS-loop_motif"/>
</dbReference>
<dbReference type="Pfam" id="PF00730">
    <property type="entry name" value="HhH-GPD"/>
    <property type="match status" value="1"/>
</dbReference>
<dbReference type="GO" id="GO:0046872">
    <property type="term" value="F:metal ion binding"/>
    <property type="evidence" value="ECO:0007669"/>
    <property type="project" value="UniProtKB-KW"/>
</dbReference>
<feature type="region of interest" description="Disordered" evidence="5">
    <location>
        <begin position="234"/>
        <end position="255"/>
    </location>
</feature>
<dbReference type="CDD" id="cd00056">
    <property type="entry name" value="ENDO3c"/>
    <property type="match status" value="1"/>
</dbReference>
<dbReference type="GO" id="GO:0051539">
    <property type="term" value="F:4 iron, 4 sulfur cluster binding"/>
    <property type="evidence" value="ECO:0007669"/>
    <property type="project" value="InterPro"/>
</dbReference>
<dbReference type="InterPro" id="IPR003265">
    <property type="entry name" value="HhH-GPD_domain"/>
</dbReference>
<proteinExistence type="predicted"/>
<gene>
    <name evidence="7" type="ORF">BN8_02687</name>
</gene>
<dbReference type="OrthoDB" id="9800977at2"/>
<evidence type="ECO:0000313" key="7">
    <source>
        <dbReference type="EMBL" id="CCH53580.1"/>
    </source>
</evidence>
<evidence type="ECO:0000256" key="5">
    <source>
        <dbReference type="SAM" id="MobiDB-lite"/>
    </source>
</evidence>
<dbReference type="Gene3D" id="1.10.340.30">
    <property type="entry name" value="Hypothetical protein, domain 2"/>
    <property type="match status" value="1"/>
</dbReference>
<dbReference type="eggNOG" id="COG0177">
    <property type="taxonomic scope" value="Bacteria"/>
</dbReference>
<dbReference type="GO" id="GO:0006284">
    <property type="term" value="P:base-excision repair"/>
    <property type="evidence" value="ECO:0007669"/>
    <property type="project" value="InterPro"/>
</dbReference>
<accession>I2GI55</accession>
<dbReference type="PIRSF" id="PIRSF001435">
    <property type="entry name" value="Nth"/>
    <property type="match status" value="1"/>
</dbReference>
<sequence>MQSPATDLATKTREAHALLNQLYGVQEIYGRADPMHELIGTILSHRTTHANEVTAYRTMRERFPTWEQVRDAPLPDLIDAIKTANYPEVKAPYIQNVLAHIIRERGDVSIDFLRDLSTEAAMKWLTDLPGIGLKTATLLLLFNFRKPVLPVDTHVHRVTQRVGLIGPKVSAEKAYAMLLAYLPQDAKDLFNFHKHFYWHGQRICTWYTPKCHECVLRDMCDYYQSGGTMMLSSTPVPKSKRVGSALKSDSRVAKE</sequence>
<keyword evidence="8" id="KW-1185">Reference proteome</keyword>
<dbReference type="AlphaFoldDB" id="I2GI55"/>
<dbReference type="GO" id="GO:0016787">
    <property type="term" value="F:hydrolase activity"/>
    <property type="evidence" value="ECO:0007669"/>
    <property type="project" value="UniProtKB-ARBA"/>
</dbReference>
<dbReference type="Gene3D" id="1.10.1670.10">
    <property type="entry name" value="Helix-hairpin-Helix base-excision DNA repair enzymes (C-terminal)"/>
    <property type="match status" value="1"/>
</dbReference>